<accession>A0ABQ8LPQ3</accession>
<protein>
    <submittedName>
        <fullName evidence="13">Serine/threonine-protein kinase Sgk1</fullName>
    </submittedName>
</protein>
<keyword evidence="4" id="KW-0808">Transferase</keyword>
<dbReference type="PROSITE" id="PS50011">
    <property type="entry name" value="PROTEIN_KINASE_DOM"/>
    <property type="match status" value="1"/>
</dbReference>
<evidence type="ECO:0000313" key="14">
    <source>
        <dbReference type="Proteomes" id="UP000830375"/>
    </source>
</evidence>
<dbReference type="SUPFAM" id="SSF56112">
    <property type="entry name" value="Protein kinase-like (PK-like)"/>
    <property type="match status" value="1"/>
</dbReference>
<keyword evidence="2 9" id="KW-0723">Serine/threonine-protein kinase</keyword>
<evidence type="ECO:0000256" key="2">
    <source>
        <dbReference type="ARBA" id="ARBA00022527"/>
    </source>
</evidence>
<dbReference type="InterPro" id="IPR036871">
    <property type="entry name" value="PX_dom_sf"/>
</dbReference>
<reference evidence="13 14" key="1">
    <citation type="submission" date="2022-01" db="EMBL/GenBank/DDBJ databases">
        <title>A high-quality chromosome-level genome assembly of rohu carp, Labeo rohita.</title>
        <authorList>
            <person name="Arick M.A. II"/>
            <person name="Hsu C.-Y."/>
            <person name="Magbanua Z."/>
            <person name="Pechanova O."/>
            <person name="Grover C."/>
            <person name="Miller E."/>
            <person name="Thrash A."/>
            <person name="Ezzel L."/>
            <person name="Alam S."/>
            <person name="Benzie J."/>
            <person name="Hamilton M."/>
            <person name="Karsi A."/>
            <person name="Lawrence M.L."/>
            <person name="Peterson D.G."/>
        </authorList>
    </citation>
    <scope>NUCLEOTIDE SEQUENCE [LARGE SCALE GENOMIC DNA]</scope>
    <source>
        <strain evidence="14">BAU-BD-2019</strain>
        <tissue evidence="13">Blood</tissue>
    </source>
</reference>
<evidence type="ECO:0000256" key="1">
    <source>
        <dbReference type="ARBA" id="ARBA00009903"/>
    </source>
</evidence>
<dbReference type="GO" id="GO:0016301">
    <property type="term" value="F:kinase activity"/>
    <property type="evidence" value="ECO:0007669"/>
    <property type="project" value="UniProtKB-KW"/>
</dbReference>
<dbReference type="Proteomes" id="UP000830375">
    <property type="component" value="Unassembled WGS sequence"/>
</dbReference>
<evidence type="ECO:0000256" key="4">
    <source>
        <dbReference type="ARBA" id="ARBA00022679"/>
    </source>
</evidence>
<evidence type="ECO:0000313" key="13">
    <source>
        <dbReference type="EMBL" id="KAI2652643.1"/>
    </source>
</evidence>
<dbReference type="Pfam" id="PF00069">
    <property type="entry name" value="Pkinase"/>
    <property type="match status" value="2"/>
</dbReference>
<evidence type="ECO:0000256" key="7">
    <source>
        <dbReference type="ARBA" id="ARBA00022840"/>
    </source>
</evidence>
<dbReference type="SUPFAM" id="SSF64268">
    <property type="entry name" value="PX domain"/>
    <property type="match status" value="1"/>
</dbReference>
<keyword evidence="14" id="KW-1185">Reference proteome</keyword>
<evidence type="ECO:0000259" key="12">
    <source>
        <dbReference type="PROSITE" id="PS51285"/>
    </source>
</evidence>
<evidence type="ECO:0000256" key="10">
    <source>
        <dbReference type="SAM" id="MobiDB-lite"/>
    </source>
</evidence>
<evidence type="ECO:0000259" key="11">
    <source>
        <dbReference type="PROSITE" id="PS50011"/>
    </source>
</evidence>
<feature type="domain" description="Protein kinase" evidence="11">
    <location>
        <begin position="166"/>
        <end position="392"/>
    </location>
</feature>
<evidence type="ECO:0000256" key="8">
    <source>
        <dbReference type="PROSITE-ProRule" id="PRU10141"/>
    </source>
</evidence>
<dbReference type="SMART" id="SM00220">
    <property type="entry name" value="S_TKc"/>
    <property type="match status" value="1"/>
</dbReference>
<feature type="region of interest" description="Disordered" evidence="10">
    <location>
        <begin position="21"/>
        <end position="40"/>
    </location>
</feature>
<dbReference type="InterPro" id="IPR017441">
    <property type="entry name" value="Protein_kinase_ATP_BS"/>
</dbReference>
<evidence type="ECO:0000256" key="6">
    <source>
        <dbReference type="ARBA" id="ARBA00022777"/>
    </source>
</evidence>
<feature type="domain" description="AGC-kinase C-terminal" evidence="12">
    <location>
        <begin position="393"/>
        <end position="456"/>
    </location>
</feature>
<dbReference type="PANTHER" id="PTHR24351">
    <property type="entry name" value="RIBOSOMAL PROTEIN S6 KINASE"/>
    <property type="match status" value="1"/>
</dbReference>
<comment type="similarity">
    <text evidence="1">Belongs to the protein kinase superfamily. AGC Ser/Thr protein kinase family.</text>
</comment>
<keyword evidence="5 8" id="KW-0547">Nucleotide-binding</keyword>
<dbReference type="Gene3D" id="1.10.510.10">
    <property type="entry name" value="Transferase(Phosphotransferase) domain 1"/>
    <property type="match status" value="2"/>
</dbReference>
<dbReference type="PROSITE" id="PS00108">
    <property type="entry name" value="PROTEIN_KINASE_ST"/>
    <property type="match status" value="1"/>
</dbReference>
<proteinExistence type="inferred from homology"/>
<feature type="binding site" evidence="8">
    <location>
        <position position="204"/>
    </location>
    <ligand>
        <name>ATP</name>
        <dbReference type="ChEBI" id="CHEBI:30616"/>
    </ligand>
</feature>
<sequence length="456" mass="51946">MSQPRLHNHVFRIKIPVHGWRGEDSSADHPTARHQNSEVRSVKPLAAGRSARCSNKKGLTEGIHSSCGFTLIILVMAVTQAGCDLTYCKMRGIVSVLTAFIKERKMGLNDFIQKLVSNPPICQHAEVGSFLKIDENQNEELEENHLCLTNPRSSLAEETQIKPSDFDYLKIIGKGSFGKVLLARHKENEQYYAVKVLQKKIILKKKEQKHIMAERSVLMKNIKHPFLVGLHFSFQTTDKLYFVLDYVNGGELFYHLQRERVFLEPRARFYAAEIASALGYLHSLHIVYRDLKPENILLDSQGHIVLQKQAYDRTVDWWCLGSVLFEMLYGLPPFYSRNTAEMYNNILHKPLVLKPNVSNAGRDLLEGLLHKDRTKRLGSKDDFLEMKFHSFFSPINWDDLMAKKIIPPFIPTVFTHLPVSTSLCNTDNLHVTSSVREAAGAFPGFSYGPPADHAFQ</sequence>
<dbReference type="InterPro" id="IPR000961">
    <property type="entry name" value="AGC-kinase_C"/>
</dbReference>
<dbReference type="PROSITE" id="PS51285">
    <property type="entry name" value="AGC_KINASE_CTER"/>
    <property type="match status" value="1"/>
</dbReference>
<name>A0ABQ8LPQ3_LABRO</name>
<dbReference type="InterPro" id="IPR011009">
    <property type="entry name" value="Kinase-like_dom_sf"/>
</dbReference>
<dbReference type="PROSITE" id="PS00107">
    <property type="entry name" value="PROTEIN_KINASE_ATP"/>
    <property type="match status" value="1"/>
</dbReference>
<organism evidence="13 14">
    <name type="scientific">Labeo rohita</name>
    <name type="common">Indian major carp</name>
    <name type="synonym">Cyprinus rohita</name>
    <dbReference type="NCBI Taxonomy" id="84645"/>
    <lineage>
        <taxon>Eukaryota</taxon>
        <taxon>Metazoa</taxon>
        <taxon>Chordata</taxon>
        <taxon>Craniata</taxon>
        <taxon>Vertebrata</taxon>
        <taxon>Euteleostomi</taxon>
        <taxon>Actinopterygii</taxon>
        <taxon>Neopterygii</taxon>
        <taxon>Teleostei</taxon>
        <taxon>Ostariophysi</taxon>
        <taxon>Cypriniformes</taxon>
        <taxon>Cyprinidae</taxon>
        <taxon>Labeoninae</taxon>
        <taxon>Labeonini</taxon>
        <taxon>Labeo</taxon>
    </lineage>
</organism>
<dbReference type="Gene3D" id="3.30.200.20">
    <property type="entry name" value="Phosphorylase Kinase, domain 1"/>
    <property type="match status" value="1"/>
</dbReference>
<keyword evidence="3" id="KW-0597">Phosphoprotein</keyword>
<evidence type="ECO:0000256" key="3">
    <source>
        <dbReference type="ARBA" id="ARBA00022553"/>
    </source>
</evidence>
<evidence type="ECO:0000256" key="5">
    <source>
        <dbReference type="ARBA" id="ARBA00022741"/>
    </source>
</evidence>
<dbReference type="EMBL" id="JACTAM010000019">
    <property type="protein sequence ID" value="KAI2652643.1"/>
    <property type="molecule type" value="Genomic_DNA"/>
</dbReference>
<keyword evidence="6 13" id="KW-0418">Kinase</keyword>
<dbReference type="Gene3D" id="3.30.1520.10">
    <property type="entry name" value="Phox-like domain"/>
    <property type="match status" value="1"/>
</dbReference>
<comment type="caution">
    <text evidence="13">The sequence shown here is derived from an EMBL/GenBank/DDBJ whole genome shotgun (WGS) entry which is preliminary data.</text>
</comment>
<evidence type="ECO:0000256" key="9">
    <source>
        <dbReference type="RuleBase" id="RU000304"/>
    </source>
</evidence>
<keyword evidence="7 8" id="KW-0067">ATP-binding</keyword>
<dbReference type="InterPro" id="IPR000719">
    <property type="entry name" value="Prot_kinase_dom"/>
</dbReference>
<gene>
    <name evidence="13" type="ORF">H4Q32_005897</name>
</gene>
<dbReference type="InterPro" id="IPR008271">
    <property type="entry name" value="Ser/Thr_kinase_AS"/>
</dbReference>